<dbReference type="InterPro" id="IPR007219">
    <property type="entry name" value="XnlR_reg_dom"/>
</dbReference>
<dbReference type="PROSITE" id="PS50048">
    <property type="entry name" value="ZN2_CY6_FUNGAL_2"/>
    <property type="match status" value="1"/>
</dbReference>
<name>A0A9P8ADW7_9AGAR</name>
<dbReference type="Pfam" id="PF04082">
    <property type="entry name" value="Fungal_trans"/>
    <property type="match status" value="1"/>
</dbReference>
<keyword evidence="2" id="KW-0479">Metal-binding</keyword>
<dbReference type="CDD" id="cd12148">
    <property type="entry name" value="fungal_TF_MHR"/>
    <property type="match status" value="1"/>
</dbReference>
<keyword evidence="4" id="KW-0804">Transcription</keyword>
<protein>
    <recommendedName>
        <fullName evidence="7">Zn(2)-C6 fungal-type domain-containing protein</fullName>
    </recommendedName>
</protein>
<dbReference type="GO" id="GO:0008270">
    <property type="term" value="F:zinc ion binding"/>
    <property type="evidence" value="ECO:0007669"/>
    <property type="project" value="InterPro"/>
</dbReference>
<organism evidence="8 9">
    <name type="scientific">Marasmius oreades</name>
    <name type="common">fairy-ring Marasmius</name>
    <dbReference type="NCBI Taxonomy" id="181124"/>
    <lineage>
        <taxon>Eukaryota</taxon>
        <taxon>Fungi</taxon>
        <taxon>Dikarya</taxon>
        <taxon>Basidiomycota</taxon>
        <taxon>Agaricomycotina</taxon>
        <taxon>Agaricomycetes</taxon>
        <taxon>Agaricomycetidae</taxon>
        <taxon>Agaricales</taxon>
        <taxon>Marasmiineae</taxon>
        <taxon>Marasmiaceae</taxon>
        <taxon>Marasmius</taxon>
    </lineage>
</organism>
<dbReference type="SMART" id="SM00066">
    <property type="entry name" value="GAL4"/>
    <property type="match status" value="1"/>
</dbReference>
<dbReference type="GO" id="GO:0000981">
    <property type="term" value="F:DNA-binding transcription factor activity, RNA polymerase II-specific"/>
    <property type="evidence" value="ECO:0007669"/>
    <property type="project" value="InterPro"/>
</dbReference>
<dbReference type="GO" id="GO:0003677">
    <property type="term" value="F:DNA binding"/>
    <property type="evidence" value="ECO:0007669"/>
    <property type="project" value="InterPro"/>
</dbReference>
<accession>A0A9P8ADW7</accession>
<comment type="caution">
    <text evidence="8">The sequence shown here is derived from an EMBL/GenBank/DDBJ whole genome shotgun (WGS) entry which is preliminary data.</text>
</comment>
<dbReference type="AlphaFoldDB" id="A0A9P8ADW7"/>
<dbReference type="EMBL" id="CM032181">
    <property type="protein sequence ID" value="KAG7098039.1"/>
    <property type="molecule type" value="Genomic_DNA"/>
</dbReference>
<dbReference type="InterPro" id="IPR001138">
    <property type="entry name" value="Zn2Cys6_DnaBD"/>
</dbReference>
<sequence length="638" mass="70346">MDTSTPEPKRSRRRTGDVFKQPTKHLRRGKACLNCRFLKIKCDGVKPTCGQCIRVPKDDPCEYTDGPSRTILLQQNVAQLQARIRELEQSKSTSPQPSIGVDYPSQYLSCSSTASSSGESSSSRFHSPAPPPPYYSPPSLVEVLPQTQTVFHSSLDVEVMNDIMLPEIFLPHAAQFGFFLNADRFRKTVQNQPSFSDSPSPSPWKALLSTVNLWGVHLSESPIGPSSPREADLLQSALSHTAMQISSGLQSFQTIQLIQAKALLAAYFLRKNQFMDSDYHISGAVSLCLSLGLHKLNYSRSTHSKTPCGVMGAGTEDHVEIEERIRGFWTVFALQRHILMVQQPSSCAFGNLNSCQEITTPWPIRIGDSVSPPPESLGTLRDFWCETDIGSSNFAAGVSDLDMYVKATILLQKAVYYLTKIENNSESDFNSLYHGCISLNDLISRFRISLPPLISLLQEYSIASDDIEPHKRQSIQTLVTAHAITSCAQLKVRQAMAACGIEPSDPDTALPCGGGGMIDLALGILQSYYTLGSSGCGPFNPVSSSLCGMAYEFILREQARVEFQSVGLYWLERDLPGLPLPHRCQGVPSSEKKSRILVVVEKSKSIMNYLSTACPSINYQFEKVTKLYDDHVPKSIGP</sequence>
<dbReference type="SUPFAM" id="SSF57701">
    <property type="entry name" value="Zn2/Cys6 DNA-binding domain"/>
    <property type="match status" value="1"/>
</dbReference>
<evidence type="ECO:0000256" key="5">
    <source>
        <dbReference type="ARBA" id="ARBA00023242"/>
    </source>
</evidence>
<evidence type="ECO:0000259" key="7">
    <source>
        <dbReference type="PROSITE" id="PS50048"/>
    </source>
</evidence>
<gene>
    <name evidence="8" type="ORF">E1B28_000015</name>
</gene>
<evidence type="ECO:0000313" key="8">
    <source>
        <dbReference type="EMBL" id="KAG7098039.1"/>
    </source>
</evidence>
<evidence type="ECO:0000256" key="1">
    <source>
        <dbReference type="ARBA" id="ARBA00004123"/>
    </source>
</evidence>
<dbReference type="OrthoDB" id="39175at2759"/>
<evidence type="ECO:0000256" key="6">
    <source>
        <dbReference type="SAM" id="MobiDB-lite"/>
    </source>
</evidence>
<dbReference type="Proteomes" id="UP001049176">
    <property type="component" value="Chromosome 1"/>
</dbReference>
<dbReference type="GeneID" id="66069091"/>
<keyword evidence="3" id="KW-0805">Transcription regulation</keyword>
<dbReference type="GO" id="GO:0006351">
    <property type="term" value="P:DNA-templated transcription"/>
    <property type="evidence" value="ECO:0007669"/>
    <property type="project" value="InterPro"/>
</dbReference>
<feature type="domain" description="Zn(2)-C6 fungal-type" evidence="7">
    <location>
        <begin position="31"/>
        <end position="63"/>
    </location>
</feature>
<dbReference type="CDD" id="cd00067">
    <property type="entry name" value="GAL4"/>
    <property type="match status" value="1"/>
</dbReference>
<keyword evidence="9" id="KW-1185">Reference proteome</keyword>
<evidence type="ECO:0000256" key="4">
    <source>
        <dbReference type="ARBA" id="ARBA00023163"/>
    </source>
</evidence>
<keyword evidence="5" id="KW-0539">Nucleus</keyword>
<dbReference type="Gene3D" id="4.10.240.10">
    <property type="entry name" value="Zn(2)-C6 fungal-type DNA-binding domain"/>
    <property type="match status" value="1"/>
</dbReference>
<evidence type="ECO:0000256" key="2">
    <source>
        <dbReference type="ARBA" id="ARBA00022723"/>
    </source>
</evidence>
<evidence type="ECO:0000313" key="9">
    <source>
        <dbReference type="Proteomes" id="UP001049176"/>
    </source>
</evidence>
<dbReference type="PROSITE" id="PS00463">
    <property type="entry name" value="ZN2_CY6_FUNGAL_1"/>
    <property type="match status" value="1"/>
</dbReference>
<feature type="compositionally biased region" description="Low complexity" evidence="6">
    <location>
        <begin position="112"/>
        <end position="127"/>
    </location>
</feature>
<comment type="subcellular location">
    <subcellularLocation>
        <location evidence="1">Nucleus</location>
    </subcellularLocation>
</comment>
<dbReference type="PANTHER" id="PTHR47338">
    <property type="entry name" value="ZN(II)2CYS6 TRANSCRIPTION FACTOR (EUROFUNG)-RELATED"/>
    <property type="match status" value="1"/>
</dbReference>
<dbReference type="KEGG" id="more:E1B28_000015"/>
<reference evidence="8" key="1">
    <citation type="journal article" date="2021" name="Genome Biol. Evol.">
        <title>The assembled and annotated genome of the fairy-ring fungus Marasmius oreades.</title>
        <authorList>
            <person name="Hiltunen M."/>
            <person name="Ament-Velasquez S.L."/>
            <person name="Johannesson H."/>
        </authorList>
    </citation>
    <scope>NUCLEOTIDE SEQUENCE</scope>
    <source>
        <strain evidence="8">03SP1</strain>
    </source>
</reference>
<dbReference type="RefSeq" id="XP_043014509.1">
    <property type="nucleotide sequence ID" value="XM_043145810.1"/>
</dbReference>
<dbReference type="GO" id="GO:0005634">
    <property type="term" value="C:nucleus"/>
    <property type="evidence" value="ECO:0007669"/>
    <property type="project" value="UniProtKB-SubCell"/>
</dbReference>
<dbReference type="PANTHER" id="PTHR47338:SF29">
    <property type="entry name" value="ZN(2)-C6 FUNGAL-TYPE DOMAIN-CONTAINING PROTEIN"/>
    <property type="match status" value="1"/>
</dbReference>
<dbReference type="InterPro" id="IPR050815">
    <property type="entry name" value="TF_fung"/>
</dbReference>
<evidence type="ECO:0000256" key="3">
    <source>
        <dbReference type="ARBA" id="ARBA00023015"/>
    </source>
</evidence>
<dbReference type="Pfam" id="PF00172">
    <property type="entry name" value="Zn_clus"/>
    <property type="match status" value="1"/>
</dbReference>
<proteinExistence type="predicted"/>
<feature type="region of interest" description="Disordered" evidence="6">
    <location>
        <begin position="112"/>
        <end position="131"/>
    </location>
</feature>
<dbReference type="InterPro" id="IPR036864">
    <property type="entry name" value="Zn2-C6_fun-type_DNA-bd_sf"/>
</dbReference>